<organism evidence="2 3">
    <name type="scientific">Strongylus vulgaris</name>
    <name type="common">Blood worm</name>
    <dbReference type="NCBI Taxonomy" id="40348"/>
    <lineage>
        <taxon>Eukaryota</taxon>
        <taxon>Metazoa</taxon>
        <taxon>Ecdysozoa</taxon>
        <taxon>Nematoda</taxon>
        <taxon>Chromadorea</taxon>
        <taxon>Rhabditida</taxon>
        <taxon>Rhabditina</taxon>
        <taxon>Rhabditomorpha</taxon>
        <taxon>Strongyloidea</taxon>
        <taxon>Strongylidae</taxon>
        <taxon>Strongylus</taxon>
    </lineage>
</organism>
<proteinExistence type="predicted"/>
<evidence type="ECO:0000256" key="1">
    <source>
        <dbReference type="SAM" id="MobiDB-lite"/>
    </source>
</evidence>
<evidence type="ECO:0000313" key="3">
    <source>
        <dbReference type="Proteomes" id="UP000270094"/>
    </source>
</evidence>
<feature type="compositionally biased region" description="Pro residues" evidence="1">
    <location>
        <begin position="64"/>
        <end position="90"/>
    </location>
</feature>
<reference evidence="2 3" key="1">
    <citation type="submission" date="2018-11" db="EMBL/GenBank/DDBJ databases">
        <authorList>
            <consortium name="Pathogen Informatics"/>
        </authorList>
    </citation>
    <scope>NUCLEOTIDE SEQUENCE [LARGE SCALE GENOMIC DNA]</scope>
</reference>
<dbReference type="OrthoDB" id="1923159at2759"/>
<protein>
    <submittedName>
        <fullName evidence="2">Uncharacterized protein</fullName>
    </submittedName>
</protein>
<feature type="compositionally biased region" description="Basic and acidic residues" evidence="1">
    <location>
        <begin position="41"/>
        <end position="55"/>
    </location>
</feature>
<name>A0A3P7J2T6_STRVU</name>
<feature type="region of interest" description="Disordered" evidence="1">
    <location>
        <begin position="29"/>
        <end position="124"/>
    </location>
</feature>
<feature type="compositionally biased region" description="Low complexity" evidence="1">
    <location>
        <begin position="171"/>
        <end position="184"/>
    </location>
</feature>
<dbReference type="Proteomes" id="UP000270094">
    <property type="component" value="Unassembled WGS sequence"/>
</dbReference>
<feature type="compositionally biased region" description="Polar residues" evidence="1">
    <location>
        <begin position="185"/>
        <end position="197"/>
    </location>
</feature>
<keyword evidence="3" id="KW-1185">Reference proteome</keyword>
<accession>A0A3P7J2T6</accession>
<gene>
    <name evidence="2" type="ORF">SVUK_LOCUS7262</name>
</gene>
<feature type="region of interest" description="Disordered" evidence="1">
    <location>
        <begin position="166"/>
        <end position="238"/>
    </location>
</feature>
<evidence type="ECO:0000313" key="2">
    <source>
        <dbReference type="EMBL" id="VDM72264.1"/>
    </source>
</evidence>
<sequence length="238" mass="25948">MRRYNYFLRETLSNRNWAKILEIIIVFQSPSGDPTPSEAFGSRERQSSQDKENIPKRGKVKQTTPPPPSTSTPAVATPPPSSPPREPTPPSLDYKSPERPTVSETKPPSKPAEQSKPFNSIYNQDTESKLLRLLCGNEDSGAGMIPAPAPVSEAPAPLVNWQTLLGLSPQTTPNNTTTSYTSPTLHPQMTPQKSLVTTPPPGLGGFTSDDDLGFDPFNESSKGLARLLEEEEKVKQPT</sequence>
<dbReference type="EMBL" id="UYYB01024555">
    <property type="protein sequence ID" value="VDM72264.1"/>
    <property type="molecule type" value="Genomic_DNA"/>
</dbReference>
<dbReference type="AlphaFoldDB" id="A0A3P7J2T6"/>